<proteinExistence type="predicted"/>
<keyword evidence="1" id="KW-0436">Ligase</keyword>
<reference evidence="1 2" key="1">
    <citation type="submission" date="2018-06" db="EMBL/GenBank/DDBJ databases">
        <title>Chryseolinea flavus sp. nov., a member of the phylum Bacteroidetes isolated from soil.</title>
        <authorList>
            <person name="Li Y."/>
            <person name="Wang J."/>
        </authorList>
    </citation>
    <scope>NUCLEOTIDE SEQUENCE [LARGE SCALE GENOMIC DNA]</scope>
    <source>
        <strain evidence="1 2">SDU1-6</strain>
    </source>
</reference>
<accession>A0A364XTD1</accession>
<gene>
    <name evidence="1" type="ORF">DQQ10_27535</name>
</gene>
<dbReference type="SUPFAM" id="SSF55144">
    <property type="entry name" value="LigT-like"/>
    <property type="match status" value="1"/>
</dbReference>
<comment type="caution">
    <text evidence="1">The sequence shown here is derived from an EMBL/GenBank/DDBJ whole genome shotgun (WGS) entry which is preliminary data.</text>
</comment>
<keyword evidence="2" id="KW-1185">Reference proteome</keyword>
<sequence length="174" mass="20102">MPLGQNSTRRQLTLFVSDDSGAIEKIRQQFNPIQHKLISAHVTLCREDEIVQIDRVIKNTELIKSAGPLKITFNKVERFEGGKGVWLPSSTENKQFHELRREILKGLNDTPRHHQPHLTLMHPRNSSCTDKIFDQIRAFELPTEILFEKISLVEQHDGGPWMTINEYRIAPIES</sequence>
<dbReference type="AlphaFoldDB" id="A0A364XTD1"/>
<protein>
    <submittedName>
        <fullName evidence="1">2'-5' RNA ligase family protein</fullName>
    </submittedName>
</protein>
<evidence type="ECO:0000313" key="1">
    <source>
        <dbReference type="EMBL" id="RAV97620.1"/>
    </source>
</evidence>
<evidence type="ECO:0000313" key="2">
    <source>
        <dbReference type="Proteomes" id="UP000251889"/>
    </source>
</evidence>
<dbReference type="Proteomes" id="UP000251889">
    <property type="component" value="Unassembled WGS sequence"/>
</dbReference>
<dbReference type="OrthoDB" id="981056at2"/>
<dbReference type="Pfam" id="PF13563">
    <property type="entry name" value="2_5_RNA_ligase2"/>
    <property type="match status" value="1"/>
</dbReference>
<dbReference type="InterPro" id="IPR009097">
    <property type="entry name" value="Cyclic_Pdiesterase"/>
</dbReference>
<organism evidence="1 2">
    <name type="scientific">Pseudochryseolinea flava</name>
    <dbReference type="NCBI Taxonomy" id="2059302"/>
    <lineage>
        <taxon>Bacteria</taxon>
        <taxon>Pseudomonadati</taxon>
        <taxon>Bacteroidota</taxon>
        <taxon>Cytophagia</taxon>
        <taxon>Cytophagales</taxon>
        <taxon>Fulvivirgaceae</taxon>
        <taxon>Pseudochryseolinea</taxon>
    </lineage>
</organism>
<dbReference type="EMBL" id="QMFY01000034">
    <property type="protein sequence ID" value="RAV97620.1"/>
    <property type="molecule type" value="Genomic_DNA"/>
</dbReference>
<name>A0A364XTD1_9BACT</name>
<dbReference type="Gene3D" id="3.90.1140.10">
    <property type="entry name" value="Cyclic phosphodiesterase"/>
    <property type="match status" value="1"/>
</dbReference>
<dbReference type="GO" id="GO:0016874">
    <property type="term" value="F:ligase activity"/>
    <property type="evidence" value="ECO:0007669"/>
    <property type="project" value="UniProtKB-KW"/>
</dbReference>